<accession>A2EC46</accession>
<reference evidence="2" key="1">
    <citation type="submission" date="2006-10" db="EMBL/GenBank/DDBJ databases">
        <authorList>
            <person name="Amadeo P."/>
            <person name="Zhao Q."/>
            <person name="Wortman J."/>
            <person name="Fraser-Liggett C."/>
            <person name="Carlton J."/>
        </authorList>
    </citation>
    <scope>NUCLEOTIDE SEQUENCE</scope>
    <source>
        <strain evidence="2">G3</strain>
    </source>
</reference>
<evidence type="ECO:0000313" key="3">
    <source>
        <dbReference type="Proteomes" id="UP000001542"/>
    </source>
</evidence>
<dbReference type="GO" id="GO:0016301">
    <property type="term" value="F:kinase activity"/>
    <property type="evidence" value="ECO:0007669"/>
    <property type="project" value="InterPro"/>
</dbReference>
<dbReference type="GO" id="GO:0005524">
    <property type="term" value="F:ATP binding"/>
    <property type="evidence" value="ECO:0007669"/>
    <property type="project" value="InterPro"/>
</dbReference>
<protein>
    <submittedName>
        <fullName evidence="2">Phosphoribulokinase / Uridine kinase family protein</fullName>
    </submittedName>
</protein>
<dbReference type="SUPFAM" id="SSF52540">
    <property type="entry name" value="P-loop containing nucleoside triphosphate hydrolases"/>
    <property type="match status" value="1"/>
</dbReference>
<dbReference type="InParanoid" id="A2EC46"/>
<dbReference type="InterPro" id="IPR006083">
    <property type="entry name" value="PRK/URK"/>
</dbReference>
<dbReference type="InterPro" id="IPR018163">
    <property type="entry name" value="Thr/Ala-tRNA-synth_IIc_edit"/>
</dbReference>
<dbReference type="AlphaFoldDB" id="A2EC46"/>
<name>A2EC46_TRIV3</name>
<dbReference type="GO" id="GO:0005737">
    <property type="term" value="C:cytoplasm"/>
    <property type="evidence" value="ECO:0000318"/>
    <property type="project" value="GO_Central"/>
</dbReference>
<dbReference type="PANTHER" id="PTHR10285">
    <property type="entry name" value="URIDINE KINASE"/>
    <property type="match status" value="1"/>
</dbReference>
<dbReference type="Proteomes" id="UP000001542">
    <property type="component" value="Unassembled WGS sequence"/>
</dbReference>
<dbReference type="Pfam" id="PF00485">
    <property type="entry name" value="PRK"/>
    <property type="match status" value="1"/>
</dbReference>
<dbReference type="OrthoDB" id="10257085at2759"/>
<evidence type="ECO:0000259" key="1">
    <source>
        <dbReference type="Pfam" id="PF00485"/>
    </source>
</evidence>
<dbReference type="EMBL" id="DS113351">
    <property type="protein sequence ID" value="EAY09723.1"/>
    <property type="molecule type" value="Genomic_DNA"/>
</dbReference>
<dbReference type="Gene3D" id="3.40.50.300">
    <property type="entry name" value="P-loop containing nucleotide triphosphate hydrolases"/>
    <property type="match status" value="1"/>
</dbReference>
<dbReference type="InterPro" id="IPR027417">
    <property type="entry name" value="P-loop_NTPase"/>
</dbReference>
<evidence type="ECO:0000313" key="2">
    <source>
        <dbReference type="EMBL" id="EAY09723.1"/>
    </source>
</evidence>
<gene>
    <name evidence="2" type="ORF">TVAG_413710</name>
</gene>
<dbReference type="Gene3D" id="3.30.980.10">
    <property type="entry name" value="Threonyl-trna Synthetase, Chain A, domain 2"/>
    <property type="match status" value="1"/>
</dbReference>
<dbReference type="eggNOG" id="ENOG502S0R4">
    <property type="taxonomic scope" value="Eukaryota"/>
</dbReference>
<dbReference type="VEuPathDB" id="TrichDB:TVAGG3_0204840"/>
<proteinExistence type="predicted"/>
<reference evidence="2" key="2">
    <citation type="journal article" date="2007" name="Science">
        <title>Draft genome sequence of the sexually transmitted pathogen Trichomonas vaginalis.</title>
        <authorList>
            <person name="Carlton J.M."/>
            <person name="Hirt R.P."/>
            <person name="Silva J.C."/>
            <person name="Delcher A.L."/>
            <person name="Schatz M."/>
            <person name="Zhao Q."/>
            <person name="Wortman J.R."/>
            <person name="Bidwell S.L."/>
            <person name="Alsmark U.C.M."/>
            <person name="Besteiro S."/>
            <person name="Sicheritz-Ponten T."/>
            <person name="Noel C.J."/>
            <person name="Dacks J.B."/>
            <person name="Foster P.G."/>
            <person name="Simillion C."/>
            <person name="Van de Peer Y."/>
            <person name="Miranda-Saavedra D."/>
            <person name="Barton G.J."/>
            <person name="Westrop G.D."/>
            <person name="Mueller S."/>
            <person name="Dessi D."/>
            <person name="Fiori P.L."/>
            <person name="Ren Q."/>
            <person name="Paulsen I."/>
            <person name="Zhang H."/>
            <person name="Bastida-Corcuera F.D."/>
            <person name="Simoes-Barbosa A."/>
            <person name="Brown M.T."/>
            <person name="Hayes R.D."/>
            <person name="Mukherjee M."/>
            <person name="Okumura C.Y."/>
            <person name="Schneider R."/>
            <person name="Smith A.J."/>
            <person name="Vanacova S."/>
            <person name="Villalvazo M."/>
            <person name="Haas B.J."/>
            <person name="Pertea M."/>
            <person name="Feldblyum T.V."/>
            <person name="Utterback T.R."/>
            <person name="Shu C.L."/>
            <person name="Osoegawa K."/>
            <person name="de Jong P.J."/>
            <person name="Hrdy I."/>
            <person name="Horvathova L."/>
            <person name="Zubacova Z."/>
            <person name="Dolezal P."/>
            <person name="Malik S.B."/>
            <person name="Logsdon J.M. Jr."/>
            <person name="Henze K."/>
            <person name="Gupta A."/>
            <person name="Wang C.C."/>
            <person name="Dunne R.L."/>
            <person name="Upcroft J.A."/>
            <person name="Upcroft P."/>
            <person name="White O."/>
            <person name="Salzberg S.L."/>
            <person name="Tang P."/>
            <person name="Chiu C.-H."/>
            <person name="Lee Y.-S."/>
            <person name="Embley T.M."/>
            <person name="Coombs G.H."/>
            <person name="Mottram J.C."/>
            <person name="Tachezy J."/>
            <person name="Fraser-Liggett C.M."/>
            <person name="Johnson P.J."/>
        </authorList>
    </citation>
    <scope>NUCLEOTIDE SEQUENCE [LARGE SCALE GENOMIC DNA]</scope>
    <source>
        <strain evidence="2">G3</strain>
    </source>
</reference>
<organism evidence="2 3">
    <name type="scientific">Trichomonas vaginalis (strain ATCC PRA-98 / G3)</name>
    <dbReference type="NCBI Taxonomy" id="412133"/>
    <lineage>
        <taxon>Eukaryota</taxon>
        <taxon>Metamonada</taxon>
        <taxon>Parabasalia</taxon>
        <taxon>Trichomonadida</taxon>
        <taxon>Trichomonadidae</taxon>
        <taxon>Trichomonas</taxon>
    </lineage>
</organism>
<dbReference type="KEGG" id="tva:4767649"/>
<sequence length="515" mass="59306">MSAEPEQAPRIDPRFDSITRNRLLAQSATLTFFLSCAYAKLDLGVIKVEHTLGDGLYCVDADGYEITDEAIQQISEKMHEMIDNDLPIETPKIGRQELLRFFDEEYNRQDKVGVLKAWQDHFIPCIQFDGFIDYMIEDMCTDKSKLKVFEIRKYDEGLLLRWPTIMNPDSIAPFVDRPVLHSIFKEAEEWARILKADNITEINKAVYTKRIEELRLINEGLHEKKIATIAQKLCADFQDNRLITIAGGSSSNKTTFAKRLSIQLRVSGFEATVIEMDDYFQDTEKVPMDENGKRDFEHISAMNVDLLAERVAMLLRGEKIPVRKFNFKASKGEDSTTKFLTLPPKNFLILEGIHGLNPELLQHFQKVTPIYVCCLTPMHVDLNHRLATSDLRLIRRTIRDHNYRGVSARRSASMWTSVRFGEERNIFPYHENAKMFFNSALLYELNVYAIMGRVILSEGTFPDPGENTESPDCKVITREVERLLSLLKLFYPYNPENISKVSTIREFIGGSDLSY</sequence>
<dbReference type="SUPFAM" id="SSF55186">
    <property type="entry name" value="ThrRS/AlaRS common domain"/>
    <property type="match status" value="1"/>
</dbReference>
<feature type="domain" description="Phosphoribulokinase/uridine kinase" evidence="1">
    <location>
        <begin position="242"/>
        <end position="437"/>
    </location>
</feature>
<dbReference type="VEuPathDB" id="TrichDB:TVAG_413710"/>
<dbReference type="STRING" id="5722.A2EC46"/>
<dbReference type="RefSeq" id="XP_001321946.1">
    <property type="nucleotide sequence ID" value="XM_001321911.1"/>
</dbReference>
<dbReference type="CDD" id="cd02028">
    <property type="entry name" value="UMPK_like"/>
    <property type="match status" value="1"/>
</dbReference>
<keyword evidence="3" id="KW-1185">Reference proteome</keyword>